<evidence type="ECO:0000313" key="6">
    <source>
        <dbReference type="Proteomes" id="UP000218615"/>
    </source>
</evidence>
<dbReference type="PIRSF" id="PIRSF036752">
    <property type="entry name" value="TSase_MJ051"/>
    <property type="match status" value="1"/>
</dbReference>
<keyword evidence="1" id="KW-0963">Cytoplasm</keyword>
<dbReference type="AlphaFoldDB" id="A0A284VTD3"/>
<dbReference type="Proteomes" id="UP000218615">
    <property type="component" value="Unassembled WGS sequence"/>
</dbReference>
<keyword evidence="2 5" id="KW-0808">Transferase</keyword>
<dbReference type="InterPro" id="IPR036926">
    <property type="entry name" value="Thymidate_synth/dCMP_Mease_sf"/>
</dbReference>
<dbReference type="GO" id="GO:0006235">
    <property type="term" value="P:dTTP biosynthetic process"/>
    <property type="evidence" value="ECO:0007669"/>
    <property type="project" value="InterPro"/>
</dbReference>
<sequence>MKYPPTNLIQAVGLADAWAQAVNFVIKHGMEIKTEYGPMSKDICSVIEIREPYLEPMLHPQFPTKELHVKEYLKQWERGYDWKKQGFEYNYMDRLINYPSRSKDIDQLKAIRELLPQGVSRRRQAITWIPERDLFVKEDQPCLQRIWVRPLGEGNAEMHCMWRSRDLYAAWNSNMVGLLTMVKRELLEPNNLKLVKVVDFCNALHIYEADWEDAAKVKPLPKSPQMMRY</sequence>
<dbReference type="GO" id="GO:0032259">
    <property type="term" value="P:methylation"/>
    <property type="evidence" value="ECO:0007669"/>
    <property type="project" value="UniProtKB-KW"/>
</dbReference>
<evidence type="ECO:0000256" key="1">
    <source>
        <dbReference type="ARBA" id="ARBA00022490"/>
    </source>
</evidence>
<dbReference type="SUPFAM" id="SSF55831">
    <property type="entry name" value="Thymidylate synthase/dCMP hydroxymethylase"/>
    <property type="match status" value="1"/>
</dbReference>
<accession>A0A284VTD3</accession>
<evidence type="ECO:0000259" key="4">
    <source>
        <dbReference type="Pfam" id="PF00303"/>
    </source>
</evidence>
<dbReference type="InterPro" id="IPR014620">
    <property type="entry name" value="Thymidylate_synthase_arc"/>
</dbReference>
<dbReference type="GO" id="GO:0005737">
    <property type="term" value="C:cytoplasm"/>
    <property type="evidence" value="ECO:0007669"/>
    <property type="project" value="InterPro"/>
</dbReference>
<reference evidence="6" key="1">
    <citation type="submission" date="2017-06" db="EMBL/GenBank/DDBJ databases">
        <authorList>
            <person name="Cremers G."/>
        </authorList>
    </citation>
    <scope>NUCLEOTIDE SEQUENCE [LARGE SCALE GENOMIC DNA]</scope>
</reference>
<dbReference type="Pfam" id="PF00303">
    <property type="entry name" value="Thymidylat_synt"/>
    <property type="match status" value="1"/>
</dbReference>
<name>A0A284VTD3_9EURY</name>
<evidence type="ECO:0000313" key="5">
    <source>
        <dbReference type="EMBL" id="SNQ62447.1"/>
    </source>
</evidence>
<proteinExistence type="predicted"/>
<evidence type="ECO:0000256" key="2">
    <source>
        <dbReference type="ARBA" id="ARBA00022679"/>
    </source>
</evidence>
<dbReference type="OrthoDB" id="50118at2157"/>
<dbReference type="RefSeq" id="WP_096207008.1">
    <property type="nucleotide sequence ID" value="NZ_FZMP01000221.1"/>
</dbReference>
<keyword evidence="6" id="KW-1185">Reference proteome</keyword>
<dbReference type="EMBL" id="FZMP01000221">
    <property type="protein sequence ID" value="SNQ62447.1"/>
    <property type="molecule type" value="Genomic_DNA"/>
</dbReference>
<gene>
    <name evidence="5" type="ORF">MNV_720014</name>
</gene>
<dbReference type="InterPro" id="IPR023451">
    <property type="entry name" value="Thymidate_synth/dCMP_Mease_dom"/>
</dbReference>
<dbReference type="Gene3D" id="3.30.572.10">
    <property type="entry name" value="Thymidylate synthase/dCMP hydroxymethylase domain"/>
    <property type="match status" value="1"/>
</dbReference>
<dbReference type="STRING" id="1392998.ANME2D_02791"/>
<dbReference type="EC" id="2.1.1.-" evidence="5"/>
<evidence type="ECO:0000256" key="3">
    <source>
        <dbReference type="ARBA" id="ARBA00022727"/>
    </source>
</evidence>
<protein>
    <submittedName>
        <fullName evidence="5">Putative thymidylate synthase</fullName>
        <ecNumber evidence="5">2.1.1.-</ecNumber>
    </submittedName>
</protein>
<feature type="domain" description="Thymidylate synthase/dCMP hydroxymethylase" evidence="4">
    <location>
        <begin position="74"/>
        <end position="215"/>
    </location>
</feature>
<organism evidence="5 6">
    <name type="scientific">Candidatus Methanoperedens nitratireducens</name>
    <dbReference type="NCBI Taxonomy" id="1392998"/>
    <lineage>
        <taxon>Archaea</taxon>
        <taxon>Methanobacteriati</taxon>
        <taxon>Methanobacteriota</taxon>
        <taxon>Stenosarchaea group</taxon>
        <taxon>Methanomicrobia</taxon>
        <taxon>Methanosarcinales</taxon>
        <taxon>ANME-2 cluster</taxon>
        <taxon>Candidatus Methanoperedentaceae</taxon>
        <taxon>Candidatus Methanoperedens</taxon>
    </lineage>
</organism>
<dbReference type="GO" id="GO:0004799">
    <property type="term" value="F:thymidylate synthase activity"/>
    <property type="evidence" value="ECO:0007669"/>
    <property type="project" value="InterPro"/>
</dbReference>
<keyword evidence="5" id="KW-0489">Methyltransferase</keyword>
<keyword evidence="3" id="KW-0545">Nucleotide biosynthesis</keyword>